<dbReference type="PANTHER" id="PTHR43479:SF11">
    <property type="entry name" value="ACREF_ENVCD OPERON REPRESSOR-RELATED"/>
    <property type="match status" value="1"/>
</dbReference>
<sequence length="197" mass="23089">MPKFSEMEREAVRTCLMSTGKELFTQYGLKKTSVDEIVKACGIAKGSFYAFFQSKEELYYTIMQEEESFKDQKIREMLNSERSPKELLKGLFDLSFEMLETNPFLKRVQQRDEYELLIRKLPKDKLEEHIQADNRAGAELIKQWQEKQVIIDKDPEVIIGLLRSVMLLSLHREEIGGKFDQVKELLLECVTEGLLRK</sequence>
<comment type="caution">
    <text evidence="4">The sequence shown here is derived from an EMBL/GenBank/DDBJ whole genome shotgun (WGS) entry which is preliminary data.</text>
</comment>
<dbReference type="PRINTS" id="PR00455">
    <property type="entry name" value="HTHTETR"/>
</dbReference>
<accession>A0ABY3APN9</accession>
<reference evidence="4 5" key="1">
    <citation type="submission" date="2018-03" db="EMBL/GenBank/DDBJ databases">
        <title>Aerobic endospore-forming bacteria genome sequencing and assembly.</title>
        <authorList>
            <person name="Cavalcante D.A."/>
            <person name="Driks A."/>
            <person name="Putonti C."/>
            <person name="De-Souza M.T."/>
        </authorList>
    </citation>
    <scope>NUCLEOTIDE SEQUENCE [LARGE SCALE GENOMIC DNA]</scope>
    <source>
        <strain evidence="4 5">SDF0028</strain>
    </source>
</reference>
<evidence type="ECO:0000256" key="1">
    <source>
        <dbReference type="ARBA" id="ARBA00023125"/>
    </source>
</evidence>
<dbReference type="InterPro" id="IPR009057">
    <property type="entry name" value="Homeodomain-like_sf"/>
</dbReference>
<dbReference type="Gene3D" id="1.10.357.10">
    <property type="entry name" value="Tetracycline Repressor, domain 2"/>
    <property type="match status" value="1"/>
</dbReference>
<dbReference type="InterPro" id="IPR050624">
    <property type="entry name" value="HTH-type_Tx_Regulator"/>
</dbReference>
<dbReference type="PROSITE" id="PS01081">
    <property type="entry name" value="HTH_TETR_1"/>
    <property type="match status" value="1"/>
</dbReference>
<evidence type="ECO:0000313" key="4">
    <source>
        <dbReference type="EMBL" id="TQR44542.1"/>
    </source>
</evidence>
<organism evidence="4 5">
    <name type="scientific">Paenibacillus popilliae</name>
    <name type="common">Bacillus popilliae</name>
    <dbReference type="NCBI Taxonomy" id="78057"/>
    <lineage>
        <taxon>Bacteria</taxon>
        <taxon>Bacillati</taxon>
        <taxon>Bacillota</taxon>
        <taxon>Bacilli</taxon>
        <taxon>Bacillales</taxon>
        <taxon>Paenibacillaceae</taxon>
        <taxon>Paenibacillus</taxon>
    </lineage>
</organism>
<dbReference type="PROSITE" id="PS50977">
    <property type="entry name" value="HTH_TETR_2"/>
    <property type="match status" value="1"/>
</dbReference>
<dbReference type="InterPro" id="IPR001647">
    <property type="entry name" value="HTH_TetR"/>
</dbReference>
<gene>
    <name evidence="4" type="ORF">C7Y44_15620</name>
</gene>
<proteinExistence type="predicted"/>
<dbReference type="Pfam" id="PF00440">
    <property type="entry name" value="TetR_N"/>
    <property type="match status" value="1"/>
</dbReference>
<dbReference type="InterPro" id="IPR023772">
    <property type="entry name" value="DNA-bd_HTH_TetR-type_CS"/>
</dbReference>
<keyword evidence="5" id="KW-1185">Reference proteome</keyword>
<evidence type="ECO:0000259" key="3">
    <source>
        <dbReference type="PROSITE" id="PS50977"/>
    </source>
</evidence>
<dbReference type="SUPFAM" id="SSF46689">
    <property type="entry name" value="Homeodomain-like"/>
    <property type="match status" value="1"/>
</dbReference>
<protein>
    <submittedName>
        <fullName evidence="4">TetR/AcrR family transcriptional regulator</fullName>
    </submittedName>
</protein>
<dbReference type="EMBL" id="SADY01000004">
    <property type="protein sequence ID" value="TQR44542.1"/>
    <property type="molecule type" value="Genomic_DNA"/>
</dbReference>
<keyword evidence="1 2" id="KW-0238">DNA-binding</keyword>
<name>A0ABY3APN9_PAEPP</name>
<feature type="DNA-binding region" description="H-T-H motif" evidence="2">
    <location>
        <begin position="33"/>
        <end position="52"/>
    </location>
</feature>
<evidence type="ECO:0000313" key="5">
    <source>
        <dbReference type="Proteomes" id="UP000316208"/>
    </source>
</evidence>
<dbReference type="Proteomes" id="UP000316208">
    <property type="component" value="Unassembled WGS sequence"/>
</dbReference>
<dbReference type="PANTHER" id="PTHR43479">
    <property type="entry name" value="ACREF/ENVCD OPERON REPRESSOR-RELATED"/>
    <property type="match status" value="1"/>
</dbReference>
<evidence type="ECO:0000256" key="2">
    <source>
        <dbReference type="PROSITE-ProRule" id="PRU00335"/>
    </source>
</evidence>
<feature type="domain" description="HTH tetR-type" evidence="3">
    <location>
        <begin position="10"/>
        <end position="70"/>
    </location>
</feature>